<name>A0A4P9YAL8_ROZAC</name>
<sequence>FIRQVSCYTLLSGFRLPWPPSCCLYELTPFVGSHERALRHLNSTFGSSRIASSAYQKRPTRSSHS</sequence>
<feature type="non-terminal residue" evidence="1">
    <location>
        <position position="1"/>
    </location>
</feature>
<dbReference type="AlphaFoldDB" id="A0A4P9YAL8"/>
<evidence type="ECO:0000313" key="1">
    <source>
        <dbReference type="EMBL" id="RKP15561.1"/>
    </source>
</evidence>
<organism evidence="1 2">
    <name type="scientific">Rozella allomycis (strain CSF55)</name>
    <dbReference type="NCBI Taxonomy" id="988480"/>
    <lineage>
        <taxon>Eukaryota</taxon>
        <taxon>Fungi</taxon>
        <taxon>Fungi incertae sedis</taxon>
        <taxon>Cryptomycota</taxon>
        <taxon>Cryptomycota incertae sedis</taxon>
        <taxon>Rozella</taxon>
    </lineage>
</organism>
<accession>A0A4P9YAL8</accession>
<protein>
    <submittedName>
        <fullName evidence="1">Uncharacterized protein</fullName>
    </submittedName>
</protein>
<evidence type="ECO:0000313" key="2">
    <source>
        <dbReference type="Proteomes" id="UP000281549"/>
    </source>
</evidence>
<feature type="non-terminal residue" evidence="1">
    <location>
        <position position="65"/>
    </location>
</feature>
<dbReference type="Proteomes" id="UP000281549">
    <property type="component" value="Unassembled WGS sequence"/>
</dbReference>
<gene>
    <name evidence="1" type="ORF">ROZALSC1DRAFT_69</name>
</gene>
<dbReference type="EMBL" id="ML008801">
    <property type="protein sequence ID" value="RKP15561.1"/>
    <property type="molecule type" value="Genomic_DNA"/>
</dbReference>
<proteinExistence type="predicted"/>
<reference evidence="2" key="1">
    <citation type="journal article" date="2018" name="Nat. Microbiol.">
        <title>Leveraging single-cell genomics to expand the fungal tree of life.</title>
        <authorList>
            <person name="Ahrendt S.R."/>
            <person name="Quandt C.A."/>
            <person name="Ciobanu D."/>
            <person name="Clum A."/>
            <person name="Salamov A."/>
            <person name="Andreopoulos B."/>
            <person name="Cheng J.F."/>
            <person name="Woyke T."/>
            <person name="Pelin A."/>
            <person name="Henrissat B."/>
            <person name="Reynolds N.K."/>
            <person name="Benny G.L."/>
            <person name="Smith M.E."/>
            <person name="James T.Y."/>
            <person name="Grigoriev I.V."/>
        </authorList>
    </citation>
    <scope>NUCLEOTIDE SEQUENCE [LARGE SCALE GENOMIC DNA]</scope>
    <source>
        <strain evidence="2">CSF55</strain>
    </source>
</reference>